<sequence>MIQKIRTSKVTKVIAIYLVMMLFLEMVQPMAVYALTGGPSQPEFESFTPIGTSDMVDLASGDLNYNIPIMDVGGYPLNLAYNSGVTMDQEASWVGLGWDLNVGQINRQMRGLPDDFNGDEMTYENNMKENVTIGANVNLFLSAFGVGEAGPKGSVGLGVKYNNYDGFGFSVNGGMSYQISENLGVGMDVESSGSEGVSVSPKLTFSKRFSGNSGYTIGTSVGVGLNSRKGLESMAMSFKAIKNANSGKKIRFNGLDTSGSLSFIDASFTPTKRVGMESLSFMFALNLEGEIMGIEPGIKFSGYRTSQGIKGSEKNKKEKAYGYENTFNATDNDILDFNREKDRTLNKNSTSLAITNQTYDIYSIQGQGVSGMYRPYKSQVGFVYDNNVQDDTYGGSLGGEFGAGVGAHWGFDLSVTYGESSTKLWNYRNPALQRFEEKHEGNKPDYERIYFKNVGGNHVDKELNLFNNDLGGYDAIKLELDGTSFARGTRKNYYKNGNAIPGTGMIARQNRVNRNQTIQTLTRAEAQKYGFKTQFSPYSVQGKNDSHTSEVRITKEGGERYIYGRAAYNLTKRETTFDVGSVPSVLCRDGLVYYVPGQDNTPGNKREGDRYFNRVTTPAYAHSYLLTSVLSADYQDLKGDGPTDDDLGTYTKFEYENTTKTKPYKWRMPFRKNLASYDAGLHSTRKDNKGNYQYGEKELLYIKKIETKTHIAIFTISPRRDGYGVIDENGGLGADSKSYKLDKIALYSKPEYLADQANAVPIKVAHFEYDYSLCQGIENHEDAHISGQPVEGKKGKLTLKKVYFTYKKSNMGKFTPYVFSYGNNPSYDQKAYDMWGNYKPTNNATGCETEDALSNAEYPYVDQSNRAQADTYAGAWSLASVTLPSGGKIEMDFESDDYGAVQNRKVMQMFKVVGAGKDPLNSPEQLTNTLLYGRELSEYLYIKLDDSNTEKFYERYIQPIENDPIYFRFLINMAAQNLQIGGTDYKDKFDYVSGYLRLKEGKDYSFYKDAAGNMYASIPIQMTNQGDGIGNPTVNPISKAGWYFGRQNLNRVVYNMLGEEDVDDVKGVVMELVSWIPAIFEIFKSPNGTLKDRGIASKFISGKSWIRLMQPNGLKVGGGSRVKEIRIHDQWDIMTVNPDNELYKQFYGQKYNYKTADGQTSGVATFEPLGSKENPFVEPFYDHSNRDLLLGTESENFVEKPFGESFFPSPKVTYSRVVVKNLPRVQSQNGSVTKEVKRHATGEVVTEFYTTKDHPTIVDYTVLSAHYDKSDILASFLNINVKNHLTLSQGFAIHTNDMDGKMKSQRVYAEGQKEAISGVDYKYREFASNPKNQGKLNNEVTTINAKGEIRTKLVGVDYDVTNDFRENKSVTETPGIHFNTAGLPILVGLIIVPTPIPSYSKHENLMRSAVTTKVIHTSAILSEKIAYDAGSEVATKNLAWDAETGDVLLTETVNEFSDKYYNFNFPAYWSYKGMSQAVTNLGLEWNISNITNTSKYKFDSYSAADYLMDGDEVWVSGVNSENKNRSTKAWVVKVTANQFILIDKDGLRVDKKLIQNGRLKVIRSGYRNLQNATMASVTSMKNPLYNYDGNNVMTTIKNTLDYQPYLSTSVGYRIVNASAISYNNVWPAQCECDLPRMTFDGNKNLIFEYEKDVNNDDPDDIRNRSYNPYLYNVLGNWRADKSYAYLTGRNYSDASQNPAIRKIGFFSDFSPFYIYNTGRQKWEITGPAEFQKWTFASEVTKYNAYGQEIENKDALNRYSAALFGYNNRFPTAVGSNTRYSELASDGFEDYNFESCTASSHFSFIETLKDGNNVTISPLHAHSGRNSLRVAPKKGAKVKKQVISCDAINSNTLQKNRQVQTTVTTKSAKK</sequence>
<organism evidence="1 2">
    <name type="scientific">Flavobacterium cerinum</name>
    <dbReference type="NCBI Taxonomy" id="2502784"/>
    <lineage>
        <taxon>Bacteria</taxon>
        <taxon>Pseudomonadati</taxon>
        <taxon>Bacteroidota</taxon>
        <taxon>Flavobacteriia</taxon>
        <taxon>Flavobacteriales</taxon>
        <taxon>Flavobacteriaceae</taxon>
        <taxon>Flavobacterium</taxon>
    </lineage>
</organism>
<keyword evidence="2" id="KW-1185">Reference proteome</keyword>
<dbReference type="Proteomes" id="UP001059844">
    <property type="component" value="Chromosome"/>
</dbReference>
<accession>A0ABY5IYC2</accession>
<evidence type="ECO:0008006" key="3">
    <source>
        <dbReference type="Google" id="ProtNLM"/>
    </source>
</evidence>
<proteinExistence type="predicted"/>
<name>A0ABY5IYC2_9FLAO</name>
<protein>
    <recommendedName>
        <fullName evidence="3">PA14 domain-containing protein</fullName>
    </recommendedName>
</protein>
<evidence type="ECO:0000313" key="1">
    <source>
        <dbReference type="EMBL" id="UUC46487.1"/>
    </source>
</evidence>
<reference evidence="1" key="1">
    <citation type="submission" date="2022-07" db="EMBL/GenBank/DDBJ databases">
        <title>Isolation, identification, and degradation of a PFOSA degrading strain from sewage treatment plant.</title>
        <authorList>
            <person name="Zhang L."/>
            <person name="Huo Y."/>
        </authorList>
    </citation>
    <scope>NUCLEOTIDE SEQUENCE</scope>
    <source>
        <strain evidence="1">C1</strain>
    </source>
</reference>
<dbReference type="RefSeq" id="WP_256552151.1">
    <property type="nucleotide sequence ID" value="NZ_CP101751.1"/>
</dbReference>
<evidence type="ECO:0000313" key="2">
    <source>
        <dbReference type="Proteomes" id="UP001059844"/>
    </source>
</evidence>
<gene>
    <name evidence="1" type="ORF">NOX80_04625</name>
</gene>
<dbReference type="EMBL" id="CP101751">
    <property type="protein sequence ID" value="UUC46487.1"/>
    <property type="molecule type" value="Genomic_DNA"/>
</dbReference>